<protein>
    <recommendedName>
        <fullName evidence="3">CARDB domain-containing protein</fullName>
    </recommendedName>
</protein>
<name>A0ABT4RYN3_9FLAO</name>
<dbReference type="RefSeq" id="WP_270005117.1">
    <property type="nucleotide sequence ID" value="NZ_CAXQEU010000007.1"/>
</dbReference>
<proteinExistence type="predicted"/>
<sequence length="143" mass="16372">MKTISIPQYYIVGNQYYNYYTEQEVPCDFPEPNEPVLIDPIQLEQFSYDVIQFQYIPDTGNNTALLQFEIKLNNNSNQPVEGTHYLTINIDGIQISTTYGINTCQFIEANSSCTISFETEDSHNLGTANSIELIDVKYYLISN</sequence>
<evidence type="ECO:0000313" key="1">
    <source>
        <dbReference type="EMBL" id="MDA0176661.1"/>
    </source>
</evidence>
<evidence type="ECO:0000313" key="2">
    <source>
        <dbReference type="Proteomes" id="UP001149142"/>
    </source>
</evidence>
<dbReference type="Proteomes" id="UP001149142">
    <property type="component" value="Unassembled WGS sequence"/>
</dbReference>
<reference evidence="1" key="1">
    <citation type="submission" date="2022-11" db="EMBL/GenBank/DDBJ databases">
        <title>Refractory cell wall polysaccharides provide important carbon source for microbial heterotrophs in the hadal ocean.</title>
        <authorList>
            <person name="Zhu X."/>
        </authorList>
    </citation>
    <scope>NUCLEOTIDE SEQUENCE</scope>
    <source>
        <strain evidence="1">MTRN7</strain>
    </source>
</reference>
<keyword evidence="2" id="KW-1185">Reference proteome</keyword>
<dbReference type="EMBL" id="JAPFGC010000002">
    <property type="protein sequence ID" value="MDA0176661.1"/>
    <property type="molecule type" value="Genomic_DNA"/>
</dbReference>
<comment type="caution">
    <text evidence="1">The sequence shown here is derived from an EMBL/GenBank/DDBJ whole genome shotgun (WGS) entry which is preliminary data.</text>
</comment>
<evidence type="ECO:0008006" key="3">
    <source>
        <dbReference type="Google" id="ProtNLM"/>
    </source>
</evidence>
<accession>A0ABT4RYN3</accession>
<gene>
    <name evidence="1" type="ORF">OOZ35_04050</name>
</gene>
<organism evidence="1 2">
    <name type="scientific">Mesoflavibacter profundi</name>
    <dbReference type="NCBI Taxonomy" id="2708110"/>
    <lineage>
        <taxon>Bacteria</taxon>
        <taxon>Pseudomonadati</taxon>
        <taxon>Bacteroidota</taxon>
        <taxon>Flavobacteriia</taxon>
        <taxon>Flavobacteriales</taxon>
        <taxon>Flavobacteriaceae</taxon>
        <taxon>Mesoflavibacter</taxon>
    </lineage>
</organism>